<keyword evidence="3" id="KW-0812">Transmembrane</keyword>
<accession>A0A433WP60</accession>
<sequence>MSTRIPSTSRRIIETVLVLLLLLGLMYALFEVMKIFFGVFTFAIIFAVSFFGLFERCCRWAPRRRKLIGVIYSILLITVVVLPFVYIINTLNGHVKGVGQWFIAARVNGIPPLPEWLTSLPYVGEDIAEFWKQLQLRPKETAGIYERQIMHVLQHIVTTGAGILGMALQIVLGIIVSAVFLVSGEKILNPVRATLSHMFGEKDSKALLNAAGQAVRGVSIGVIGASLIAAVISWIGFKIAGIPFALALAAIVFFLVLIQVGPLWIWVPLVIWLLVERHTGTAVFMIIYGAALLVIDAVLKPVLIAKSGKLPFLVLFLGVIGGLVAWGFTGMFKGAIILAVFYTVFNSWMEKNKYYAQKE</sequence>
<protein>
    <submittedName>
        <fullName evidence="6">AI-2E family transporter</fullName>
    </submittedName>
</protein>
<keyword evidence="5" id="KW-0472">Membrane</keyword>
<organism evidence="6 7">
    <name type="scientific">Chitinophaga solisilvae</name>
    <dbReference type="NCBI Taxonomy" id="1233460"/>
    <lineage>
        <taxon>Bacteria</taxon>
        <taxon>Pseudomonadati</taxon>
        <taxon>Bacteroidota</taxon>
        <taxon>Chitinophagia</taxon>
        <taxon>Chitinophagales</taxon>
        <taxon>Chitinophagaceae</taxon>
        <taxon>Chitinophaga</taxon>
    </lineage>
</organism>
<gene>
    <name evidence="6" type="ORF">ECE50_030320</name>
</gene>
<evidence type="ECO:0000256" key="2">
    <source>
        <dbReference type="ARBA" id="ARBA00009773"/>
    </source>
</evidence>
<evidence type="ECO:0000256" key="4">
    <source>
        <dbReference type="ARBA" id="ARBA00022989"/>
    </source>
</evidence>
<evidence type="ECO:0000313" key="6">
    <source>
        <dbReference type="EMBL" id="NSL91157.1"/>
    </source>
</evidence>
<dbReference type="PANTHER" id="PTHR21716:SF4">
    <property type="entry name" value="TRANSMEMBRANE PROTEIN 245"/>
    <property type="match status" value="1"/>
</dbReference>
<dbReference type="EMBL" id="RIAR02000001">
    <property type="protein sequence ID" value="NSL91157.1"/>
    <property type="molecule type" value="Genomic_DNA"/>
</dbReference>
<evidence type="ECO:0000313" key="7">
    <source>
        <dbReference type="Proteomes" id="UP000281028"/>
    </source>
</evidence>
<evidence type="ECO:0000256" key="3">
    <source>
        <dbReference type="ARBA" id="ARBA00022692"/>
    </source>
</evidence>
<dbReference type="OrthoDB" id="106838at2"/>
<keyword evidence="7" id="KW-1185">Reference proteome</keyword>
<evidence type="ECO:0000256" key="5">
    <source>
        <dbReference type="ARBA" id="ARBA00023136"/>
    </source>
</evidence>
<comment type="subcellular location">
    <subcellularLocation>
        <location evidence="1">Membrane</location>
        <topology evidence="1">Multi-pass membrane protein</topology>
    </subcellularLocation>
</comment>
<dbReference type="Proteomes" id="UP000281028">
    <property type="component" value="Unassembled WGS sequence"/>
</dbReference>
<comment type="caution">
    <text evidence="6">The sequence shown here is derived from an EMBL/GenBank/DDBJ whole genome shotgun (WGS) entry which is preliminary data.</text>
</comment>
<dbReference type="GO" id="GO:0016020">
    <property type="term" value="C:membrane"/>
    <property type="evidence" value="ECO:0007669"/>
    <property type="project" value="UniProtKB-SubCell"/>
</dbReference>
<evidence type="ECO:0000256" key="1">
    <source>
        <dbReference type="ARBA" id="ARBA00004141"/>
    </source>
</evidence>
<reference evidence="6" key="1">
    <citation type="submission" date="2020-05" db="EMBL/GenBank/DDBJ databases">
        <title>Chitinophaga laudate sp. nov., isolated from a tropical peat swamp.</title>
        <authorList>
            <person name="Goh C.B.S."/>
            <person name="Lee M.S."/>
            <person name="Parimannan S."/>
            <person name="Pasbakhsh P."/>
            <person name="Yule C.M."/>
            <person name="Rajandas H."/>
            <person name="Loke S."/>
            <person name="Croft L."/>
            <person name="Tan J.B.L."/>
        </authorList>
    </citation>
    <scope>NUCLEOTIDE SEQUENCE</scope>
    <source>
        <strain evidence="6">Mgbs1</strain>
    </source>
</reference>
<proteinExistence type="inferred from homology"/>
<dbReference type="AlphaFoldDB" id="A0A433WP60"/>
<name>A0A433WP60_9BACT</name>
<dbReference type="PANTHER" id="PTHR21716">
    <property type="entry name" value="TRANSMEMBRANE PROTEIN"/>
    <property type="match status" value="1"/>
</dbReference>
<keyword evidence="4" id="KW-1133">Transmembrane helix</keyword>
<dbReference type="InterPro" id="IPR002549">
    <property type="entry name" value="AI-2E-like"/>
</dbReference>
<dbReference type="RefSeq" id="WP_127034621.1">
    <property type="nucleotide sequence ID" value="NZ_JAABOK010000010.1"/>
</dbReference>
<comment type="similarity">
    <text evidence="2">Belongs to the autoinducer-2 exporter (AI-2E) (TC 2.A.86) family.</text>
</comment>
<dbReference type="Pfam" id="PF01594">
    <property type="entry name" value="AI-2E_transport"/>
    <property type="match status" value="1"/>
</dbReference>